<accession>A0A0S1XE29</accession>
<dbReference type="GO" id="GO:0003677">
    <property type="term" value="F:DNA binding"/>
    <property type="evidence" value="ECO:0007669"/>
    <property type="project" value="InterPro"/>
</dbReference>
<organism evidence="3 4">
    <name type="scientific">Thermococcus barophilus</name>
    <dbReference type="NCBI Taxonomy" id="55802"/>
    <lineage>
        <taxon>Archaea</taxon>
        <taxon>Methanobacteriati</taxon>
        <taxon>Methanobacteriota</taxon>
        <taxon>Thermococci</taxon>
        <taxon>Thermococcales</taxon>
        <taxon>Thermococcaceae</taxon>
        <taxon>Thermococcus</taxon>
    </lineage>
</organism>
<keyword evidence="1" id="KW-0233">DNA recombination</keyword>
<evidence type="ECO:0000313" key="4">
    <source>
        <dbReference type="Proteomes" id="UP000066042"/>
    </source>
</evidence>
<evidence type="ECO:0000256" key="1">
    <source>
        <dbReference type="ARBA" id="ARBA00023172"/>
    </source>
</evidence>
<dbReference type="Gene3D" id="1.10.443.10">
    <property type="entry name" value="Intergrase catalytic core"/>
    <property type="match status" value="1"/>
</dbReference>
<dbReference type="STRING" id="55802.TBCH5v1_2158"/>
<dbReference type="PATRIC" id="fig|55802.8.peg.2139"/>
<evidence type="ECO:0000313" key="3">
    <source>
        <dbReference type="EMBL" id="ALM76059.1"/>
    </source>
</evidence>
<dbReference type="GO" id="GO:0015074">
    <property type="term" value="P:DNA integration"/>
    <property type="evidence" value="ECO:0007669"/>
    <property type="project" value="InterPro"/>
</dbReference>
<dbReference type="CDD" id="cd00397">
    <property type="entry name" value="DNA_BRE_C"/>
    <property type="match status" value="1"/>
</dbReference>
<dbReference type="GeneID" id="26137382"/>
<dbReference type="InterPro" id="IPR013762">
    <property type="entry name" value="Integrase-like_cat_sf"/>
</dbReference>
<dbReference type="PROSITE" id="PS51898">
    <property type="entry name" value="TYR_RECOMBINASE"/>
    <property type="match status" value="1"/>
</dbReference>
<name>A0A0S1XE29_THEBA</name>
<proteinExistence type="predicted"/>
<dbReference type="Proteomes" id="UP000066042">
    <property type="component" value="Chromosome"/>
</dbReference>
<dbReference type="GO" id="GO:0006310">
    <property type="term" value="P:DNA recombination"/>
    <property type="evidence" value="ECO:0007669"/>
    <property type="project" value="UniProtKB-KW"/>
</dbReference>
<dbReference type="EMBL" id="CP013050">
    <property type="protein sequence ID" value="ALM76059.1"/>
    <property type="molecule type" value="Genomic_DNA"/>
</dbReference>
<reference evidence="3 4" key="1">
    <citation type="journal article" date="2016" name="Genome Announc.">
        <title>Complete genome sequence of the hyperthermophilic and piezophilic archaeon Thermococcus barophilus Ch5, capable of growth at the expense of hydrogenogenesis from carbon monoxide and formate.</title>
        <authorList>
            <person name="Oger P."/>
            <person name="Sokolova T.G."/>
            <person name="Kozhevnikova D.A."/>
            <person name="Taranov E.A."/>
            <person name="Vannier P."/>
            <person name="Lee H.S."/>
            <person name="Kwon K.K."/>
            <person name="Kang S.G."/>
            <person name="Lee J.H."/>
            <person name="Bonch-Osmolovskaya E.A."/>
            <person name="Lebedinsky A.V."/>
        </authorList>
    </citation>
    <scope>NUCLEOTIDE SEQUENCE [LARGE SCALE GENOMIC DNA]</scope>
    <source>
        <strain evidence="4">Ch5</strain>
    </source>
</reference>
<feature type="domain" description="Tyr recombinase" evidence="2">
    <location>
        <begin position="141"/>
        <end position="360"/>
    </location>
</feature>
<evidence type="ECO:0000259" key="2">
    <source>
        <dbReference type="PROSITE" id="PS51898"/>
    </source>
</evidence>
<dbReference type="InterPro" id="IPR002104">
    <property type="entry name" value="Integrase_catalytic"/>
</dbReference>
<dbReference type="Pfam" id="PF00589">
    <property type="entry name" value="Phage_integrase"/>
    <property type="match status" value="1"/>
</dbReference>
<dbReference type="InterPro" id="IPR011010">
    <property type="entry name" value="DNA_brk_join_enz"/>
</dbReference>
<sequence length="427" mass="50758">MHNKPIPLRYRPEELQYVIYSDDVEELLADYASSHNLSEAFQKELERFVWQFFEFTKTRKLKSGVKIKAPQKREEYVVSREVLIRYVSALFEAGYSSSSIAKRLQTVILVLRRLGVPEVWIDVLRRPMKEVNVARKIEQEENTPILTLDDAREFFRRLELLFKLKRLPKKRYIKAIAFSLLLFATGRRVSEIVQIKVQDIDFESHAIRIPANQTKEGKLLKLSAGERIVFMTHEAEMVLMYYLKANKDEIQRQQGYLFMTPNKRSLKDTFLHKIVKMSRTLVDEEANLDFVVSDGIHKFKLKYFRKLFIQEWERQTEKRGMMNDRVLVAARKITGHRPANDVHRINYAKLSLLEVWGYYKELYYNLSVLTEEQRKMLGIMCKKERQVKKNNRRQHHEVKTLDFLSIPQRYQQIPVDANFSSRITVMN</sequence>
<dbReference type="SUPFAM" id="SSF56349">
    <property type="entry name" value="DNA breaking-rejoining enzymes"/>
    <property type="match status" value="1"/>
</dbReference>
<protein>
    <recommendedName>
        <fullName evidence="2">Tyr recombinase domain-containing protein</fullName>
    </recommendedName>
</protein>
<gene>
    <name evidence="3" type="ORF">TBCH5v1_2158</name>
</gene>
<dbReference type="RefSeq" id="WP_056934515.1">
    <property type="nucleotide sequence ID" value="NZ_CP013050.1"/>
</dbReference>
<dbReference type="AlphaFoldDB" id="A0A0S1XE29"/>